<comment type="caution">
    <text evidence="1">The sequence shown here is derived from an EMBL/GenBank/DDBJ whole genome shotgun (WGS) entry which is preliminary data.</text>
</comment>
<dbReference type="Pfam" id="PF02597">
    <property type="entry name" value="ThiS"/>
    <property type="match status" value="1"/>
</dbReference>
<organism evidence="1">
    <name type="scientific">marine sediment metagenome</name>
    <dbReference type="NCBI Taxonomy" id="412755"/>
    <lineage>
        <taxon>unclassified sequences</taxon>
        <taxon>metagenomes</taxon>
        <taxon>ecological metagenomes</taxon>
    </lineage>
</organism>
<proteinExistence type="predicted"/>
<dbReference type="AlphaFoldDB" id="X0XTV8"/>
<evidence type="ECO:0008006" key="2">
    <source>
        <dbReference type="Google" id="ProtNLM"/>
    </source>
</evidence>
<feature type="non-terminal residue" evidence="1">
    <location>
        <position position="1"/>
    </location>
</feature>
<dbReference type="Gene3D" id="3.10.20.30">
    <property type="match status" value="1"/>
</dbReference>
<dbReference type="InterPro" id="IPR012675">
    <property type="entry name" value="Beta-grasp_dom_sf"/>
</dbReference>
<gene>
    <name evidence="1" type="ORF">S01H1_62219</name>
</gene>
<dbReference type="InterPro" id="IPR016155">
    <property type="entry name" value="Mopterin_synth/thiamin_S_b"/>
</dbReference>
<name>X0XTV8_9ZZZZ</name>
<evidence type="ECO:0000313" key="1">
    <source>
        <dbReference type="EMBL" id="GAG40053.1"/>
    </source>
</evidence>
<dbReference type="SUPFAM" id="SSF54285">
    <property type="entry name" value="MoaD/ThiS"/>
    <property type="match status" value="1"/>
</dbReference>
<reference evidence="1" key="1">
    <citation type="journal article" date="2014" name="Front. Microbiol.">
        <title>High frequency of phylogenetically diverse reductive dehalogenase-homologous genes in deep subseafloor sedimentary metagenomes.</title>
        <authorList>
            <person name="Kawai M."/>
            <person name="Futagami T."/>
            <person name="Toyoda A."/>
            <person name="Takaki Y."/>
            <person name="Nishi S."/>
            <person name="Hori S."/>
            <person name="Arai W."/>
            <person name="Tsubouchi T."/>
            <person name="Morono Y."/>
            <person name="Uchiyama I."/>
            <person name="Ito T."/>
            <person name="Fujiyama A."/>
            <person name="Inagaki F."/>
            <person name="Takami H."/>
        </authorList>
    </citation>
    <scope>NUCLEOTIDE SEQUENCE</scope>
    <source>
        <strain evidence="1">Expedition CK06-06</strain>
    </source>
</reference>
<protein>
    <recommendedName>
        <fullName evidence="2">MoaD/ThiS family protein</fullName>
    </recommendedName>
</protein>
<dbReference type="EMBL" id="BARS01040851">
    <property type="protein sequence ID" value="GAG40053.1"/>
    <property type="molecule type" value="Genomic_DNA"/>
</dbReference>
<accession>X0XTV8</accession>
<dbReference type="InterPro" id="IPR003749">
    <property type="entry name" value="ThiS/MoaD-like"/>
</dbReference>
<sequence>LREKLPSDAKGRTVMQLDEGATLADLLNELGINLKVVISVNGDHEPDKSRQMRDGDHVRIFSAISGG</sequence>